<feature type="region of interest" description="Disordered" evidence="1">
    <location>
        <begin position="27"/>
        <end position="59"/>
    </location>
</feature>
<organism evidence="2 3">
    <name type="scientific">Punica granatum</name>
    <name type="common">Pomegranate</name>
    <dbReference type="NCBI Taxonomy" id="22663"/>
    <lineage>
        <taxon>Eukaryota</taxon>
        <taxon>Viridiplantae</taxon>
        <taxon>Streptophyta</taxon>
        <taxon>Embryophyta</taxon>
        <taxon>Tracheophyta</taxon>
        <taxon>Spermatophyta</taxon>
        <taxon>Magnoliopsida</taxon>
        <taxon>eudicotyledons</taxon>
        <taxon>Gunneridae</taxon>
        <taxon>Pentapetalae</taxon>
        <taxon>rosids</taxon>
        <taxon>malvids</taxon>
        <taxon>Myrtales</taxon>
        <taxon>Lythraceae</taxon>
        <taxon>Punica</taxon>
    </lineage>
</organism>
<keyword evidence="3" id="KW-1185">Reference proteome</keyword>
<evidence type="ECO:0000256" key="1">
    <source>
        <dbReference type="SAM" id="MobiDB-lite"/>
    </source>
</evidence>
<protein>
    <submittedName>
        <fullName evidence="2">Uncharacterized protein</fullName>
    </submittedName>
</protein>
<dbReference type="Proteomes" id="UP000233551">
    <property type="component" value="Unassembled WGS sequence"/>
</dbReference>
<dbReference type="EMBL" id="PGOL01000475">
    <property type="protein sequence ID" value="PKI70079.1"/>
    <property type="molecule type" value="Genomic_DNA"/>
</dbReference>
<gene>
    <name evidence="2" type="ORF">CRG98_009542</name>
</gene>
<sequence>MNRLITPQNLGAKDLASLSRNSVIPSLKMGGKAPGSRMTLLDESGHLTGRKDPNEKSKPWENLACTGETGDFSHSAQGLWTLKRLLNTAPGGLLEVVHGLGRARLTRLTEKNRDTREEPERVEEWEGVRVSCAIPVTEKGKE</sequence>
<proteinExistence type="predicted"/>
<comment type="caution">
    <text evidence="2">The sequence shown here is derived from an EMBL/GenBank/DDBJ whole genome shotgun (WGS) entry which is preliminary data.</text>
</comment>
<evidence type="ECO:0000313" key="3">
    <source>
        <dbReference type="Proteomes" id="UP000233551"/>
    </source>
</evidence>
<accession>A0A2I0KNR6</accession>
<evidence type="ECO:0000313" key="2">
    <source>
        <dbReference type="EMBL" id="PKI70079.1"/>
    </source>
</evidence>
<dbReference type="AlphaFoldDB" id="A0A2I0KNR6"/>
<name>A0A2I0KNR6_PUNGR</name>
<feature type="compositionally biased region" description="Basic and acidic residues" evidence="1">
    <location>
        <begin position="43"/>
        <end position="59"/>
    </location>
</feature>
<reference evidence="2 3" key="1">
    <citation type="submission" date="2017-11" db="EMBL/GenBank/DDBJ databases">
        <title>De-novo sequencing of pomegranate (Punica granatum L.) genome.</title>
        <authorList>
            <person name="Akparov Z."/>
            <person name="Amiraslanov A."/>
            <person name="Hajiyeva S."/>
            <person name="Abbasov M."/>
            <person name="Kaur K."/>
            <person name="Hamwieh A."/>
            <person name="Solovyev V."/>
            <person name="Salamov A."/>
            <person name="Braich B."/>
            <person name="Kosarev P."/>
            <person name="Mahmoud A."/>
            <person name="Hajiyev E."/>
            <person name="Babayeva S."/>
            <person name="Izzatullayeva V."/>
            <person name="Mammadov A."/>
            <person name="Mammadov A."/>
            <person name="Sharifova S."/>
            <person name="Ojaghi J."/>
            <person name="Eynullazada K."/>
            <person name="Bayramov B."/>
            <person name="Abdulazimova A."/>
            <person name="Shahmuradov I."/>
        </authorList>
    </citation>
    <scope>NUCLEOTIDE SEQUENCE [LARGE SCALE GENOMIC DNA]</scope>
    <source>
        <strain evidence="3">cv. AG2017</strain>
        <tissue evidence="2">Leaf</tissue>
    </source>
</reference>